<organism evidence="2 3">
    <name type="scientific">Dendrobium chrysotoxum</name>
    <name type="common">Orchid</name>
    <dbReference type="NCBI Taxonomy" id="161865"/>
    <lineage>
        <taxon>Eukaryota</taxon>
        <taxon>Viridiplantae</taxon>
        <taxon>Streptophyta</taxon>
        <taxon>Embryophyta</taxon>
        <taxon>Tracheophyta</taxon>
        <taxon>Spermatophyta</taxon>
        <taxon>Magnoliopsida</taxon>
        <taxon>Liliopsida</taxon>
        <taxon>Asparagales</taxon>
        <taxon>Orchidaceae</taxon>
        <taxon>Epidendroideae</taxon>
        <taxon>Malaxideae</taxon>
        <taxon>Dendrobiinae</taxon>
        <taxon>Dendrobium</taxon>
    </lineage>
</organism>
<proteinExistence type="predicted"/>
<dbReference type="Proteomes" id="UP000775213">
    <property type="component" value="Unassembled WGS sequence"/>
</dbReference>
<evidence type="ECO:0000313" key="3">
    <source>
        <dbReference type="Proteomes" id="UP000775213"/>
    </source>
</evidence>
<feature type="region of interest" description="Disordered" evidence="1">
    <location>
        <begin position="218"/>
        <end position="250"/>
    </location>
</feature>
<dbReference type="EMBL" id="JAGFBR010000013">
    <property type="protein sequence ID" value="KAH0456017.1"/>
    <property type="molecule type" value="Genomic_DNA"/>
</dbReference>
<evidence type="ECO:0000256" key="1">
    <source>
        <dbReference type="SAM" id="MobiDB-lite"/>
    </source>
</evidence>
<comment type="caution">
    <text evidence="2">The sequence shown here is derived from an EMBL/GenBank/DDBJ whole genome shotgun (WGS) entry which is preliminary data.</text>
</comment>
<sequence length="349" mass="39152">MTKWIITSKSYPRRSCRAGKPPIHAFLSVVGREPGATPTARRLRKCSDTLVSKALRYNGGDNAPTTNYHSVIRNYVDPLQEEKMICSKYSSHWPLQKIHCTPNVLTTSKRKRALTNQAKADAEEDVANVNTHTGCRSNCRKLANRHIFNISSVRKCERTTMNTNIDSQPVQNNRQPIVLRHRIRNIHASGQKTFRNVPKLLEGLQSSLVISKIPSISHERKSSKGGSSSRGSGFTAPVFEKDDPRTHSPAKQATYGFVLPSLMVHCRILMCMEAVRSAIPSKCHTLYALISNRGLKAFNSSYLLMKGISLYNISISPWPDDALEHLPQRFLSLNVAIRAAREYGRLYLG</sequence>
<keyword evidence="3" id="KW-1185">Reference proteome</keyword>
<protein>
    <submittedName>
        <fullName evidence="2">Uncharacterized protein</fullName>
    </submittedName>
</protein>
<feature type="compositionally biased region" description="Low complexity" evidence="1">
    <location>
        <begin position="224"/>
        <end position="233"/>
    </location>
</feature>
<accession>A0AAV7GKN3</accession>
<name>A0AAV7GKN3_DENCH</name>
<gene>
    <name evidence="2" type="ORF">IEQ34_013924</name>
</gene>
<reference evidence="2 3" key="1">
    <citation type="journal article" date="2021" name="Hortic Res">
        <title>Chromosome-scale assembly of the Dendrobium chrysotoxum genome enhances the understanding of orchid evolution.</title>
        <authorList>
            <person name="Zhang Y."/>
            <person name="Zhang G.Q."/>
            <person name="Zhang D."/>
            <person name="Liu X.D."/>
            <person name="Xu X.Y."/>
            <person name="Sun W.H."/>
            <person name="Yu X."/>
            <person name="Zhu X."/>
            <person name="Wang Z.W."/>
            <person name="Zhao X."/>
            <person name="Zhong W.Y."/>
            <person name="Chen H."/>
            <person name="Yin W.L."/>
            <person name="Huang T."/>
            <person name="Niu S.C."/>
            <person name="Liu Z.J."/>
        </authorList>
    </citation>
    <scope>NUCLEOTIDE SEQUENCE [LARGE SCALE GENOMIC DNA]</scope>
    <source>
        <strain evidence="2">Lindl</strain>
    </source>
</reference>
<evidence type="ECO:0000313" key="2">
    <source>
        <dbReference type="EMBL" id="KAH0456017.1"/>
    </source>
</evidence>
<dbReference type="AlphaFoldDB" id="A0AAV7GKN3"/>